<dbReference type="WBParaSite" id="L893_g26941.t1">
    <property type="protein sequence ID" value="L893_g26941.t1"/>
    <property type="gene ID" value="L893_g26941"/>
</dbReference>
<feature type="region of interest" description="Disordered" evidence="1">
    <location>
        <begin position="80"/>
        <end position="103"/>
    </location>
</feature>
<feature type="region of interest" description="Disordered" evidence="1">
    <location>
        <begin position="1"/>
        <end position="20"/>
    </location>
</feature>
<evidence type="ECO:0000256" key="1">
    <source>
        <dbReference type="SAM" id="MobiDB-lite"/>
    </source>
</evidence>
<feature type="compositionally biased region" description="Polar residues" evidence="1">
    <location>
        <begin position="1"/>
        <end position="16"/>
    </location>
</feature>
<evidence type="ECO:0000313" key="3">
    <source>
        <dbReference type="WBParaSite" id="L893_g26941.t1"/>
    </source>
</evidence>
<sequence>MRSDSKNQPTNESNEASGHIFKNYGQQPCFLRNVKTSKHLRSDSHHNQCDMIHTILGPHQKPQILVKPTFRCLPKTTQDCQNSSQGFSGQYVRKGVNSPTICP</sequence>
<dbReference type="Proteomes" id="UP000095287">
    <property type="component" value="Unplaced"/>
</dbReference>
<dbReference type="AlphaFoldDB" id="A0A1I7ZJZ2"/>
<reference evidence="3" key="1">
    <citation type="submission" date="2016-11" db="UniProtKB">
        <authorList>
            <consortium name="WormBaseParasite"/>
        </authorList>
    </citation>
    <scope>IDENTIFICATION</scope>
</reference>
<name>A0A1I7ZJZ2_9BILA</name>
<organism evidence="2 3">
    <name type="scientific">Steinernema glaseri</name>
    <dbReference type="NCBI Taxonomy" id="37863"/>
    <lineage>
        <taxon>Eukaryota</taxon>
        <taxon>Metazoa</taxon>
        <taxon>Ecdysozoa</taxon>
        <taxon>Nematoda</taxon>
        <taxon>Chromadorea</taxon>
        <taxon>Rhabditida</taxon>
        <taxon>Tylenchina</taxon>
        <taxon>Panagrolaimomorpha</taxon>
        <taxon>Strongyloidoidea</taxon>
        <taxon>Steinernematidae</taxon>
        <taxon>Steinernema</taxon>
    </lineage>
</organism>
<accession>A0A1I7ZJZ2</accession>
<keyword evidence="2" id="KW-1185">Reference proteome</keyword>
<protein>
    <submittedName>
        <fullName evidence="3">Ovule protein</fullName>
    </submittedName>
</protein>
<proteinExistence type="predicted"/>
<evidence type="ECO:0000313" key="2">
    <source>
        <dbReference type="Proteomes" id="UP000095287"/>
    </source>
</evidence>